<dbReference type="SUPFAM" id="SSF51735">
    <property type="entry name" value="NAD(P)-binding Rossmann-fold domains"/>
    <property type="match status" value="1"/>
</dbReference>
<dbReference type="InterPro" id="IPR036291">
    <property type="entry name" value="NAD(P)-bd_dom_sf"/>
</dbReference>
<dbReference type="Gene3D" id="3.40.50.720">
    <property type="entry name" value="NAD(P)-binding Rossmann-like Domain"/>
    <property type="match status" value="1"/>
</dbReference>
<feature type="region of interest" description="Disordered" evidence="4">
    <location>
        <begin position="236"/>
        <end position="259"/>
    </location>
</feature>
<dbReference type="InterPro" id="IPR002347">
    <property type="entry name" value="SDR_fam"/>
</dbReference>
<dbReference type="EMBL" id="LFZN01000056">
    <property type="protein sequence ID" value="KXT01362.1"/>
    <property type="molecule type" value="Genomic_DNA"/>
</dbReference>
<evidence type="ECO:0000256" key="4">
    <source>
        <dbReference type="SAM" id="MobiDB-lite"/>
    </source>
</evidence>
<dbReference type="PRINTS" id="PR00081">
    <property type="entry name" value="GDHRDH"/>
</dbReference>
<dbReference type="Pfam" id="PF00106">
    <property type="entry name" value="adh_short"/>
    <property type="match status" value="2"/>
</dbReference>
<keyword evidence="3" id="KW-0560">Oxidoreductase</keyword>
<dbReference type="PANTHER" id="PTHR43963">
    <property type="entry name" value="CARBONYL REDUCTASE 1-RELATED"/>
    <property type="match status" value="1"/>
</dbReference>
<dbReference type="OrthoDB" id="191139at2759"/>
<evidence type="ECO:0000313" key="5">
    <source>
        <dbReference type="EMBL" id="KXT01362.1"/>
    </source>
</evidence>
<dbReference type="PRINTS" id="PR00080">
    <property type="entry name" value="SDRFAMILY"/>
</dbReference>
<dbReference type="PANTHER" id="PTHR43963:SF6">
    <property type="entry name" value="CHAIN DEHYDROGENASE FAMILY PROTEIN, PUTATIVE (AFU_ORTHOLOGUE AFUA_3G15350)-RELATED"/>
    <property type="match status" value="1"/>
</dbReference>
<evidence type="ECO:0008006" key="7">
    <source>
        <dbReference type="Google" id="ProtNLM"/>
    </source>
</evidence>
<evidence type="ECO:0000256" key="3">
    <source>
        <dbReference type="ARBA" id="ARBA00023002"/>
    </source>
</evidence>
<reference evidence="5 6" key="1">
    <citation type="submission" date="2015-07" db="EMBL/GenBank/DDBJ databases">
        <title>Comparative genomics of the Sigatoka disease complex on banana suggests a link between parallel evolutionary changes in Pseudocercospora fijiensis and Pseudocercospora eumusae and increased virulence on the banana host.</title>
        <authorList>
            <person name="Chang T.-C."/>
            <person name="Salvucci A."/>
            <person name="Crous P.W."/>
            <person name="Stergiopoulos I."/>
        </authorList>
    </citation>
    <scope>NUCLEOTIDE SEQUENCE [LARGE SCALE GENOMIC DNA]</scope>
    <source>
        <strain evidence="5 6">CBS 114824</strain>
    </source>
</reference>
<name>A0A139HG37_9PEZI</name>
<keyword evidence="2" id="KW-0521">NADP</keyword>
<sequence>MTLFKRNKDKHNKKDVEEKKDAKTSMTDKVTTFMKPYLKQAQSWTAKEASDAKLQLQKAAGLGSRPDVIPNGEALVSGEPRTVELGWHPVAGATGKWFAEKTIIGKQITEKIGKYPDPTQHWAVIVGDYVHQLWMDENLDIIYINEKLKREDWHIFEVGKTRFNDQALREASRMTIHNMREKRPAYNLISNNCQNFATELLKAIQVGAHREFGTSFAIYQRATGKGAIMDLFADKPEQNSPELKGDEDEMPSPKRQDTNRGIGRAICELILSRKDTGPLTLFATSRKGENLAFDSQNTDFKVVYPKLDISSRDSIDAFKDVIKSHTDTVDVLINNGAINVDPQYNLENAKKTLDVNYMGTLQMCQTFLPHLSKTGRIVNLASIASNLKIYSPEIQARFREAKTLDDLEKLAQDYLTAVRDGTEESSGFGATGRSYSVSKALVRAFTKILSREHQQANHLINCCCPGWVSTDMGVIVGSRPPKTPEQGAMIPVHLAFDDIGGVTGEYFANDSIRSKGLGEVQDF</sequence>
<comment type="similarity">
    <text evidence="1">Belongs to the short-chain dehydrogenases/reductases (SDR) family.</text>
</comment>
<evidence type="ECO:0000313" key="6">
    <source>
        <dbReference type="Proteomes" id="UP000070133"/>
    </source>
</evidence>
<feature type="compositionally biased region" description="Basic and acidic residues" evidence="4">
    <location>
        <begin position="12"/>
        <end position="23"/>
    </location>
</feature>
<dbReference type="AlphaFoldDB" id="A0A139HG37"/>
<proteinExistence type="inferred from homology"/>
<dbReference type="GO" id="GO:0016491">
    <property type="term" value="F:oxidoreductase activity"/>
    <property type="evidence" value="ECO:0007669"/>
    <property type="project" value="UniProtKB-KW"/>
</dbReference>
<dbReference type="STRING" id="321146.A0A139HG37"/>
<feature type="region of interest" description="Disordered" evidence="4">
    <location>
        <begin position="1"/>
        <end position="25"/>
    </location>
</feature>
<evidence type="ECO:0000256" key="1">
    <source>
        <dbReference type="ARBA" id="ARBA00006484"/>
    </source>
</evidence>
<feature type="compositionally biased region" description="Basic residues" evidence="4">
    <location>
        <begin position="1"/>
        <end position="11"/>
    </location>
</feature>
<dbReference type="Proteomes" id="UP000070133">
    <property type="component" value="Unassembled WGS sequence"/>
</dbReference>
<protein>
    <recommendedName>
        <fullName evidence="7">PPPDE domain-containing protein</fullName>
    </recommendedName>
</protein>
<evidence type="ECO:0000256" key="2">
    <source>
        <dbReference type="ARBA" id="ARBA00022857"/>
    </source>
</evidence>
<gene>
    <name evidence="5" type="ORF">AC578_6615</name>
</gene>
<organism evidence="5 6">
    <name type="scientific">Pseudocercospora eumusae</name>
    <dbReference type="NCBI Taxonomy" id="321146"/>
    <lineage>
        <taxon>Eukaryota</taxon>
        <taxon>Fungi</taxon>
        <taxon>Dikarya</taxon>
        <taxon>Ascomycota</taxon>
        <taxon>Pezizomycotina</taxon>
        <taxon>Dothideomycetes</taxon>
        <taxon>Dothideomycetidae</taxon>
        <taxon>Mycosphaerellales</taxon>
        <taxon>Mycosphaerellaceae</taxon>
        <taxon>Pseudocercospora</taxon>
    </lineage>
</organism>
<keyword evidence="6" id="KW-1185">Reference proteome</keyword>
<accession>A0A139HG37</accession>
<comment type="caution">
    <text evidence="5">The sequence shown here is derived from an EMBL/GenBank/DDBJ whole genome shotgun (WGS) entry which is preliminary data.</text>
</comment>